<dbReference type="RefSeq" id="WP_329512381.1">
    <property type="nucleotide sequence ID" value="NZ_BAAAYZ010000083.1"/>
</dbReference>
<evidence type="ECO:0000259" key="1">
    <source>
        <dbReference type="Pfam" id="PF07929"/>
    </source>
</evidence>
<dbReference type="Pfam" id="PF07929">
    <property type="entry name" value="PRiA4_ORF3"/>
    <property type="match status" value="1"/>
</dbReference>
<organism evidence="2 3">
    <name type="scientific">Streptomyces chiangmaiensis</name>
    <dbReference type="NCBI Taxonomy" id="766497"/>
    <lineage>
        <taxon>Bacteria</taxon>
        <taxon>Bacillati</taxon>
        <taxon>Actinomycetota</taxon>
        <taxon>Actinomycetes</taxon>
        <taxon>Kitasatosporales</taxon>
        <taxon>Streptomycetaceae</taxon>
        <taxon>Streptomyces</taxon>
    </lineage>
</organism>
<dbReference type="SUPFAM" id="SSF159941">
    <property type="entry name" value="MM3350-like"/>
    <property type="match status" value="1"/>
</dbReference>
<dbReference type="Proteomes" id="UP001333996">
    <property type="component" value="Unassembled WGS sequence"/>
</dbReference>
<proteinExistence type="predicted"/>
<sequence length="547" mass="59490">MTASTSPSPALALAAGSCRLASRARTLAAWLGPGRALTPTGMPKPSDAPEAAAELGIPTPGRVRRAADIPELGMVWRFARAGGFVIVDGGRGHGAAAELDWPKLPPQTVVRRWLDALSAAIPFGAGTERPRDDDEHATCIAVLLFALSTADDPGDAGCVSARILEMTRGGQWPLSWRCSFLWTQEEHEFEQLHTFLVDAGAADSNRGLTPLGSWALEQLRPAQISPRMSTTDLLGELQRRPPRDPYPAIWPWIEVQGPDTALQGLLAEAGQADTPQRRLALELAAQLPVDSDEPWHRATAHPVLGPPARRILWDDDPTQQALSPQDLLWLAVDECAAAWHGDDPARLLERFHDLPGATGPERLTALHGSDHPDAAALADHLARSGAEQSQPSVYQLKISLTGWGVWRRVLVRPTLTLGDLHEVIRTVLDWDDDHLHLFQGPDRRTYAPHWCDLDAADEDTVLVGDAFPQEGSIMGYTYDLGDYWRHEITYQKTLAGGPGTAHPVCTAGHGDSPIEDSLPENEEGTYPTAPFAIDDINECLIRVFSPN</sequence>
<dbReference type="InterPro" id="IPR012912">
    <property type="entry name" value="Plasmid_pRiA4b_Orf3-like"/>
</dbReference>
<evidence type="ECO:0000313" key="2">
    <source>
        <dbReference type="EMBL" id="MED7828019.1"/>
    </source>
</evidence>
<reference evidence="2" key="1">
    <citation type="submission" date="2024-01" db="EMBL/GenBank/DDBJ databases">
        <title>First draft genome sequence data of TA4-1, the type strain of Gram-positive actinobacterium Streptomyces chiangmaiensis.</title>
        <authorList>
            <person name="Yasawong M."/>
            <person name="Nantapong N."/>
        </authorList>
    </citation>
    <scope>NUCLEOTIDE SEQUENCE</scope>
    <source>
        <strain evidence="2">TA4-1</strain>
    </source>
</reference>
<accession>A0ABU7FVR7</accession>
<dbReference type="Gene3D" id="3.10.290.30">
    <property type="entry name" value="MM3350-like"/>
    <property type="match status" value="1"/>
</dbReference>
<comment type="caution">
    <text evidence="2">The sequence shown here is derived from an EMBL/GenBank/DDBJ whole genome shotgun (WGS) entry which is preliminary data.</text>
</comment>
<gene>
    <name evidence="2" type="ORF">VXC91_40575</name>
</gene>
<dbReference type="PANTHER" id="PTHR41878:SF1">
    <property type="entry name" value="TNPR PROTEIN"/>
    <property type="match status" value="1"/>
</dbReference>
<name>A0ABU7FVR7_9ACTN</name>
<protein>
    <submittedName>
        <fullName evidence="2">Plasmid pRiA4b ORF-3 family protein</fullName>
    </submittedName>
</protein>
<keyword evidence="3" id="KW-1185">Reference proteome</keyword>
<dbReference type="PANTHER" id="PTHR41878">
    <property type="entry name" value="LEXA REPRESSOR-RELATED"/>
    <property type="match status" value="1"/>
</dbReference>
<evidence type="ECO:0000313" key="3">
    <source>
        <dbReference type="Proteomes" id="UP001333996"/>
    </source>
</evidence>
<dbReference type="InterPro" id="IPR024047">
    <property type="entry name" value="MM3350-like_sf"/>
</dbReference>
<dbReference type="EMBL" id="JAYWVC010000301">
    <property type="protein sequence ID" value="MED7828019.1"/>
    <property type="molecule type" value="Genomic_DNA"/>
</dbReference>
<feature type="domain" description="Plasmid pRiA4b Orf3-like" evidence="1">
    <location>
        <begin position="393"/>
        <end position="516"/>
    </location>
</feature>